<evidence type="ECO:0000259" key="6">
    <source>
        <dbReference type="Pfam" id="PF13515"/>
    </source>
</evidence>
<feature type="transmembrane region" description="Helical" evidence="5">
    <location>
        <begin position="22"/>
        <end position="41"/>
    </location>
</feature>
<evidence type="ECO:0000256" key="5">
    <source>
        <dbReference type="SAM" id="Phobius"/>
    </source>
</evidence>
<evidence type="ECO:0000256" key="3">
    <source>
        <dbReference type="ARBA" id="ARBA00022989"/>
    </source>
</evidence>
<keyword evidence="4 5" id="KW-0472">Membrane</keyword>
<comment type="subcellular location">
    <subcellularLocation>
        <location evidence="1">Membrane</location>
        <topology evidence="1">Multi-pass membrane protein</topology>
    </subcellularLocation>
</comment>
<dbReference type="Pfam" id="PF13515">
    <property type="entry name" value="FUSC_2"/>
    <property type="match status" value="1"/>
</dbReference>
<dbReference type="EMBL" id="CP073344">
    <property type="protein sequence ID" value="UTW05353.1"/>
    <property type="molecule type" value="Genomic_DNA"/>
</dbReference>
<protein>
    <submittedName>
        <fullName evidence="7">FUSC family protein</fullName>
    </submittedName>
</protein>
<organism evidence="7 8">
    <name type="scientific">Amphritea atlantica</name>
    <dbReference type="NCBI Taxonomy" id="355243"/>
    <lineage>
        <taxon>Bacteria</taxon>
        <taxon>Pseudomonadati</taxon>
        <taxon>Pseudomonadota</taxon>
        <taxon>Gammaproteobacteria</taxon>
        <taxon>Oceanospirillales</taxon>
        <taxon>Oceanospirillaceae</taxon>
        <taxon>Amphritea</taxon>
    </lineage>
</organism>
<gene>
    <name evidence="7" type="ORF">KDX31_09370</name>
</gene>
<evidence type="ECO:0000256" key="2">
    <source>
        <dbReference type="ARBA" id="ARBA00022692"/>
    </source>
</evidence>
<dbReference type="InterPro" id="IPR049453">
    <property type="entry name" value="Memb_transporter_dom"/>
</dbReference>
<sequence>MLACMGGLVILYMRQTNISRRMMILATCAFGFALSFALGVLTSFDPYLSAATLTLNVFLVTAICRFYALPPPGVLFFVVVACLARTLPFDLSLAAERTGILMFGAMSACILALIYSIYQVYFSKDYVSRPTEEVDNNIVTITIESLVTCLFVGGGYFLAIAANLDNPYWVPISTAAIMQGATFRAIWHRNVHRIIGTTIGMGIAWVIFSLAPGPWQLALLIFVLSFFIEILITRNYGLAVIFITPLTVIFADITLAGTETGHLILSRLLDIILGSIIGCVGGWVIHHPAFVRSVNKLLPGK</sequence>
<feature type="transmembrane region" description="Helical" evidence="5">
    <location>
        <begin position="239"/>
        <end position="258"/>
    </location>
</feature>
<accession>A0ABY5GZ78</accession>
<keyword evidence="2 5" id="KW-0812">Transmembrane</keyword>
<keyword evidence="3 5" id="KW-1133">Transmembrane helix</keyword>
<proteinExistence type="predicted"/>
<evidence type="ECO:0000256" key="4">
    <source>
        <dbReference type="ARBA" id="ARBA00023136"/>
    </source>
</evidence>
<evidence type="ECO:0000256" key="1">
    <source>
        <dbReference type="ARBA" id="ARBA00004141"/>
    </source>
</evidence>
<feature type="transmembrane region" description="Helical" evidence="5">
    <location>
        <begin position="100"/>
        <end position="118"/>
    </location>
</feature>
<feature type="transmembrane region" description="Helical" evidence="5">
    <location>
        <begin position="168"/>
        <end position="187"/>
    </location>
</feature>
<keyword evidence="8" id="KW-1185">Reference proteome</keyword>
<dbReference type="Proteomes" id="UP001059950">
    <property type="component" value="Chromosome"/>
</dbReference>
<feature type="transmembrane region" description="Helical" evidence="5">
    <location>
        <begin position="264"/>
        <end position="285"/>
    </location>
</feature>
<evidence type="ECO:0000313" key="7">
    <source>
        <dbReference type="EMBL" id="UTW05353.1"/>
    </source>
</evidence>
<reference evidence="7" key="1">
    <citation type="submission" date="2021-04" db="EMBL/GenBank/DDBJ databases">
        <title>Oceanospirillales bacteria with DddD are important DMSP degraders in coastal seawater.</title>
        <authorList>
            <person name="Liu J."/>
        </authorList>
    </citation>
    <scope>NUCLEOTIDE SEQUENCE</scope>
    <source>
        <strain evidence="7">GY6</strain>
    </source>
</reference>
<name>A0ABY5GZ78_9GAMM</name>
<evidence type="ECO:0000313" key="8">
    <source>
        <dbReference type="Proteomes" id="UP001059950"/>
    </source>
</evidence>
<feature type="transmembrane region" description="Helical" evidence="5">
    <location>
        <begin position="138"/>
        <end position="162"/>
    </location>
</feature>
<feature type="domain" description="Integral membrane bound transporter" evidence="6">
    <location>
        <begin position="156"/>
        <end position="280"/>
    </location>
</feature>